<dbReference type="InterPro" id="IPR031325">
    <property type="entry name" value="RHS_repeat"/>
</dbReference>
<evidence type="ECO:0000259" key="4">
    <source>
        <dbReference type="Pfam" id="PF13403"/>
    </source>
</evidence>
<dbReference type="PROSITE" id="PS50818">
    <property type="entry name" value="INTEIN_C_TER"/>
    <property type="match status" value="1"/>
</dbReference>
<organism evidence="6 7">
    <name type="scientific">Luteolibacter rhizosphaerae</name>
    <dbReference type="NCBI Taxonomy" id="2989719"/>
    <lineage>
        <taxon>Bacteria</taxon>
        <taxon>Pseudomonadati</taxon>
        <taxon>Verrucomicrobiota</taxon>
        <taxon>Verrucomicrobiia</taxon>
        <taxon>Verrucomicrobiales</taxon>
        <taxon>Verrucomicrobiaceae</taxon>
        <taxon>Luteolibacter</taxon>
    </lineage>
</organism>
<evidence type="ECO:0000313" key="7">
    <source>
        <dbReference type="Proteomes" id="UP001165653"/>
    </source>
</evidence>
<reference evidence="6" key="1">
    <citation type="submission" date="2022-10" db="EMBL/GenBank/DDBJ databases">
        <title>Luteolibacter sp. GHJ8, whole genome shotgun sequencing project.</title>
        <authorList>
            <person name="Zhao G."/>
            <person name="Shen L."/>
        </authorList>
    </citation>
    <scope>NUCLEOTIDE SEQUENCE</scope>
    <source>
        <strain evidence="6">GHJ8</strain>
    </source>
</reference>
<dbReference type="InterPro" id="IPR006530">
    <property type="entry name" value="YD"/>
</dbReference>
<dbReference type="InterPro" id="IPR030934">
    <property type="entry name" value="Intein_C"/>
</dbReference>
<dbReference type="Proteomes" id="UP001165653">
    <property type="component" value="Unassembled WGS sequence"/>
</dbReference>
<dbReference type="InterPro" id="IPR036844">
    <property type="entry name" value="Hint_dom_sf"/>
</dbReference>
<proteinExistence type="predicted"/>
<feature type="chain" id="PRO_5046232238" evidence="3">
    <location>
        <begin position="27"/>
        <end position="2203"/>
    </location>
</feature>
<gene>
    <name evidence="6" type="ORF">OJ996_25495</name>
</gene>
<dbReference type="Pfam" id="PF05593">
    <property type="entry name" value="RHS_repeat"/>
    <property type="match status" value="1"/>
</dbReference>
<dbReference type="EMBL" id="JAPDDR010000022">
    <property type="protein sequence ID" value="MCW1916969.1"/>
    <property type="molecule type" value="Genomic_DNA"/>
</dbReference>
<keyword evidence="1" id="KW-0677">Repeat</keyword>
<dbReference type="InterPro" id="IPR050708">
    <property type="entry name" value="T6SS_VgrG/RHS"/>
</dbReference>
<comment type="caution">
    <text evidence="6">The sequence shown here is derived from an EMBL/GenBank/DDBJ whole genome shotgun (WGS) entry which is preliminary data.</text>
</comment>
<dbReference type="InterPro" id="IPR056823">
    <property type="entry name" value="TEN-like_YD-shell"/>
</dbReference>
<protein>
    <submittedName>
        <fullName evidence="6">Hint domain-containing protein</fullName>
    </submittedName>
</protein>
<evidence type="ECO:0000256" key="2">
    <source>
        <dbReference type="SAM" id="MobiDB-lite"/>
    </source>
</evidence>
<evidence type="ECO:0000256" key="3">
    <source>
        <dbReference type="SAM" id="SignalP"/>
    </source>
</evidence>
<dbReference type="PANTHER" id="PTHR32305:SF15">
    <property type="entry name" value="PROTEIN RHSA-RELATED"/>
    <property type="match status" value="1"/>
</dbReference>
<keyword evidence="3" id="KW-0732">Signal</keyword>
<dbReference type="Pfam" id="PF25023">
    <property type="entry name" value="TEN_YD-shell"/>
    <property type="match status" value="1"/>
</dbReference>
<feature type="domain" description="Teneurin-like YD-shell" evidence="5">
    <location>
        <begin position="1302"/>
        <end position="1672"/>
    </location>
</feature>
<feature type="domain" description="Hedgehog/Intein (Hint)" evidence="4">
    <location>
        <begin position="1879"/>
        <end position="1922"/>
    </location>
</feature>
<dbReference type="RefSeq" id="WP_264516589.1">
    <property type="nucleotide sequence ID" value="NZ_JAPDDR010000022.1"/>
</dbReference>
<evidence type="ECO:0000259" key="5">
    <source>
        <dbReference type="Pfam" id="PF25023"/>
    </source>
</evidence>
<dbReference type="PRINTS" id="PR00394">
    <property type="entry name" value="RHSPROTEIN"/>
</dbReference>
<dbReference type="NCBIfam" id="TIGR03696">
    <property type="entry name" value="Rhs_assc_core"/>
    <property type="match status" value="1"/>
</dbReference>
<feature type="signal peptide" evidence="3">
    <location>
        <begin position="1"/>
        <end position="26"/>
    </location>
</feature>
<sequence length="2203" mass="238180">MILRRLISLPAVSFWIALLLCFPAEGQTGFPGGGNSNPSTANGPPTHPDDDKPSTDDEGGSGDQPPGPIDLEAELEKSCEELLRDLEDKYGDGTGNPGSVDLTFKLAACPLEKSVSAGALRLYFDEPAENMGDPVHLQYHSVAGAEISSQEVTGLPSGVARRYTIKQASGKPLSFELKTGQSVMKPYGSGSASAARVELRTSTGITTDPANATIIRQYRTAGGYMDFNASTGKIQAWAGPTGRALNLTNSPEQGANVAGLEVIREGAAIRQVRSAAGLLDIVPDASGRGYSVITYLPSEVLAKAGNRYPLVSDAKPKQTIHVTHPVGRQRLLATYTDHSPDGMADQVKVLTFDYLDPLDGGHEWKLSSESEGLSVSSTRRVLPDHDKSGMRRVIRERKDGTGKLLVRTETLQQYEQSWDGWTDISEIEIPEGDSSAKLVRNFRYGTTPGENDFRKVNWQKTGSGLTYTFQYDSEGRMTRRMRPWLDGGNGLFLIESYAYAPHGPGETVLPGDERPRTTTVEVGAPGSGSNTILTRTFFAAYNDASNGNRHTVVKEDAATPSSGYGNPANRRVVEVFNAAGAGVEAGRLREVIAAAGVRSLYEYTAGPSQGLIETLTSPLNAIGEAKKGITRKVVTEKDAAGRTLRIRRSVYNGSGYVDVEEDIRVHARQGQLLHVTRTDLVSGRQRLVESFQWKGERVIATTDESGKTTRQAYDGHGRQTLIATSDIPEVASPLGGLSYPARNGVSSVTTGSIAGSLHSITWGDFTITTSAGGLSTQRSIKNDARGRLTQETDSDGYVSKVHYSADNLRRTVTRKDLSTERTVDYLDGQLKERSGTGAVAVFYSYAPRTGGGLITTTRFGRADSPRYRKVETDMLNRTVAVTTPAYTGTLVRTIEYLPGTDLPVREAASAPDVPVKLLAYDSFATPVRQGQTVRGGATTLDISSADRVQDVETDLISDAGGLWHVGRQFIYPHAGANASQRHLVMEVRKKLAGFETNEVSRSYSVDAFGNWSQRVTEEIPSSRLRIERSTSNAYAGEGVTVVHGGLLVEQRRPGDSASTITSHDGLGRVVGVKEPRHANASSFAYAIGSSRPVSQTDASGVVTSFSYYPQGVAGAGRIAATTFPDTTVRRTAYDLHGNVTKEWGSATAALSYQYNLYDELVGSLTYRQATPVDSASWPLEPGPADSTEWIRQESTGLLEQKQDADGKGATLVYDQAGRIATRTSARGIVTTYGYDAWGQQNLIDYGDATPDAAMSYDRMGRNTLQDNGIASTAIEYSPVNLLPIAETISYDLNQDDVPELSRRIDRGYDAFLRPQGITLSNDGSAESGTVYGYDAVGRLSSVNGGGLGTFAYNYTPNSSLPSSVSGPVHAGSSTWEPNRDLLDVKENKVGSTVVSRFDYTTNGMQRRSAVSTSGTAFTSAREIGWTYDSLGQVIAADSSVSGQDRAYGYDAAGNRLKSADSLTLPGSPNYAVNHLNQYTSIGPVSPVYDLDGNATSYPLPASPLANSTLAWDAENRLKSTTVGGTPVTYYYDTTGRRIAKVSGGTTTFYLYDGWNCIAEYQKTGGDLPVLKRAALWGTGSGGVEGLLSLWIEGSIYYPLYDGAGNVTQYLNASGSVAAHFEYDPFGRATVDTDTAELFNIRFSTKQIDTLTGLYYYGYRHYDPITGRWLSRDPLGEAGGLNLYGFVFNNAINLVDPLGLEGDEYFGESFIMTLQYALPAFGRDLKNIGSQIVEGVGAVGGVIGNEIALIQGAIQDPYLAEEYKKTWQNRGDTAAAIAGLILEATHDPFVRRLIWCNLSEDIKQRYSGEEGFLQALIDGQVAAIQAITGAGLAKGWDALAKSAKLAKLAKLAKVDLPDLPTGKLPNLPDGDLPEGFPGSCFVAGTPIQTEEGGKPIESLRVGDRVLTTDGSSSTSIEPANWRKIRLRMPNPEAPADILEIELLRTIQWIAATGCEPGTRMWFVLEEMGLRGWAEVIGIDACPVIEAGRGRVVLATVTHENTFVIELRLRGQEQPLLPTDRHRLFSVTRNDWIPAAHLQPGEELQTMEGTVLVEKVKPWPGVHRVFNLEVETEHSYFAGEAKVLSHNNNPCAANRTPDLKTGVGYDAGDVPVRVEGPWSINDMKQGLLGHPPRGLGSPDIHHGGQMPGGAKHEIIANQHRNNSELHPNPNQGVTKEMRQSDRQLHWWYRAREQGADQALPDWIYD</sequence>
<evidence type="ECO:0000313" key="6">
    <source>
        <dbReference type="EMBL" id="MCW1916969.1"/>
    </source>
</evidence>
<dbReference type="InterPro" id="IPR022385">
    <property type="entry name" value="Rhs_assc_core"/>
</dbReference>
<keyword evidence="7" id="KW-1185">Reference proteome</keyword>
<dbReference type="SUPFAM" id="SSF51294">
    <property type="entry name" value="Hedgehog/intein (Hint) domain"/>
    <property type="match status" value="2"/>
</dbReference>
<dbReference type="Gene3D" id="2.180.10.10">
    <property type="entry name" value="RHS repeat-associated core"/>
    <property type="match status" value="2"/>
</dbReference>
<accession>A0ABT3GAT5</accession>
<evidence type="ECO:0000256" key="1">
    <source>
        <dbReference type="ARBA" id="ARBA00022737"/>
    </source>
</evidence>
<dbReference type="NCBIfam" id="TIGR01643">
    <property type="entry name" value="YD_repeat_2x"/>
    <property type="match status" value="2"/>
</dbReference>
<dbReference type="Pfam" id="PF13403">
    <property type="entry name" value="Hint_2"/>
    <property type="match status" value="1"/>
</dbReference>
<dbReference type="Gene3D" id="2.170.16.10">
    <property type="entry name" value="Hedgehog/Intein (Hint) domain"/>
    <property type="match status" value="2"/>
</dbReference>
<dbReference type="PANTHER" id="PTHR32305">
    <property type="match status" value="1"/>
</dbReference>
<name>A0ABT3GAT5_9BACT</name>
<dbReference type="InterPro" id="IPR028992">
    <property type="entry name" value="Hedgehog/Intein_dom"/>
</dbReference>
<feature type="region of interest" description="Disordered" evidence="2">
    <location>
        <begin position="30"/>
        <end position="70"/>
    </location>
</feature>